<sequence length="189" mass="21700">MYFFFYSIPACDMNVHKRCQKSVPNLCGADHTERRGRIRLKAEVTENKLKVTVEEAKNLIPMDPNGLSDPFVKLKLIPDQKNQTKKKTKTIKGNLNPTWGESFEFTMEESDRNRRLLVEVWDWDRATRNDFMGALSFGISELMKSGVDGWYKLLGQEEGEYYNVPAIAETESIEELTSTIKVGPCFGYT</sequence>
<dbReference type="GO" id="GO:0046872">
    <property type="term" value="F:metal ion binding"/>
    <property type="evidence" value="ECO:0007669"/>
    <property type="project" value="UniProtKB-KW"/>
</dbReference>
<dbReference type="Pfam" id="PF00168">
    <property type="entry name" value="C2"/>
    <property type="match status" value="1"/>
</dbReference>
<evidence type="ECO:0000313" key="4">
    <source>
        <dbReference type="Proteomes" id="UP000007110"/>
    </source>
</evidence>
<organism evidence="3 4">
    <name type="scientific">Strongylocentrotus purpuratus</name>
    <name type="common">Purple sea urchin</name>
    <dbReference type="NCBI Taxonomy" id="7668"/>
    <lineage>
        <taxon>Eukaryota</taxon>
        <taxon>Metazoa</taxon>
        <taxon>Echinodermata</taxon>
        <taxon>Eleutherozoa</taxon>
        <taxon>Echinozoa</taxon>
        <taxon>Echinoidea</taxon>
        <taxon>Euechinoidea</taxon>
        <taxon>Echinacea</taxon>
        <taxon>Camarodonta</taxon>
        <taxon>Echinidea</taxon>
        <taxon>Strongylocentrotidae</taxon>
        <taxon>Strongylocentrotus</taxon>
    </lineage>
</organism>
<proteinExistence type="predicted"/>
<accession>A0A7M7NTF3</accession>
<dbReference type="PANTHER" id="PTHR45729">
    <property type="entry name" value="RABPHILIN, ISOFORM A"/>
    <property type="match status" value="1"/>
</dbReference>
<keyword evidence="1" id="KW-0479">Metal-binding</keyword>
<dbReference type="OrthoDB" id="63267at2759"/>
<dbReference type="KEGG" id="spu:762525"/>
<dbReference type="CDD" id="cd04026">
    <property type="entry name" value="C2_PKC_alpha_gamma"/>
    <property type="match status" value="1"/>
</dbReference>
<dbReference type="InterPro" id="IPR043566">
    <property type="entry name" value="Rabphilin/DOC2/Noc2"/>
</dbReference>
<dbReference type="PRINTS" id="PR00360">
    <property type="entry name" value="C2DOMAIN"/>
</dbReference>
<dbReference type="Gene3D" id="2.60.40.150">
    <property type="entry name" value="C2 domain"/>
    <property type="match status" value="1"/>
</dbReference>
<evidence type="ECO:0000256" key="1">
    <source>
        <dbReference type="ARBA" id="ARBA00022723"/>
    </source>
</evidence>
<dbReference type="Proteomes" id="UP000007110">
    <property type="component" value="Unassembled WGS sequence"/>
</dbReference>
<dbReference type="InParanoid" id="A0A7M7NTF3"/>
<dbReference type="OMA" id="QWMETIT"/>
<dbReference type="SUPFAM" id="SSF49562">
    <property type="entry name" value="C2 domain (Calcium/lipid-binding domain, CaLB)"/>
    <property type="match status" value="1"/>
</dbReference>
<dbReference type="GeneID" id="762525"/>
<reference evidence="3" key="2">
    <citation type="submission" date="2021-01" db="UniProtKB">
        <authorList>
            <consortium name="EnsemblMetazoa"/>
        </authorList>
    </citation>
    <scope>IDENTIFICATION</scope>
</reference>
<dbReference type="PANTHER" id="PTHR45729:SF9">
    <property type="entry name" value="DOUBLE C2-LIKE DOMAIN-CONTAINING PROTEIN BETA"/>
    <property type="match status" value="1"/>
</dbReference>
<evidence type="ECO:0000259" key="2">
    <source>
        <dbReference type="PROSITE" id="PS50004"/>
    </source>
</evidence>
<protein>
    <recommendedName>
        <fullName evidence="2">C2 domain-containing protein</fullName>
    </recommendedName>
</protein>
<dbReference type="RefSeq" id="XP_030840335.1">
    <property type="nucleotide sequence ID" value="XM_030984475.1"/>
</dbReference>
<dbReference type="PROSITE" id="PS50004">
    <property type="entry name" value="C2"/>
    <property type="match status" value="1"/>
</dbReference>
<dbReference type="InterPro" id="IPR035892">
    <property type="entry name" value="C2_domain_sf"/>
</dbReference>
<dbReference type="AlphaFoldDB" id="A0A7M7NTF3"/>
<keyword evidence="4" id="KW-1185">Reference proteome</keyword>
<reference evidence="4" key="1">
    <citation type="submission" date="2015-02" db="EMBL/GenBank/DDBJ databases">
        <title>Genome sequencing for Strongylocentrotus purpuratus.</title>
        <authorList>
            <person name="Murali S."/>
            <person name="Liu Y."/>
            <person name="Vee V."/>
            <person name="English A."/>
            <person name="Wang M."/>
            <person name="Skinner E."/>
            <person name="Han Y."/>
            <person name="Muzny D.M."/>
            <person name="Worley K.C."/>
            <person name="Gibbs R.A."/>
        </authorList>
    </citation>
    <scope>NUCLEOTIDE SEQUENCE</scope>
</reference>
<dbReference type="InterPro" id="IPR000008">
    <property type="entry name" value="C2_dom"/>
</dbReference>
<evidence type="ECO:0000313" key="3">
    <source>
        <dbReference type="EnsemblMetazoa" id="XP_030840335"/>
    </source>
</evidence>
<name>A0A7M7NTF3_STRPU</name>
<dbReference type="FunFam" id="2.60.40.150:FF:000012">
    <property type="entry name" value="Kinase C alpha type"/>
    <property type="match status" value="1"/>
</dbReference>
<dbReference type="SMART" id="SM00239">
    <property type="entry name" value="C2"/>
    <property type="match status" value="1"/>
</dbReference>
<feature type="domain" description="C2" evidence="2">
    <location>
        <begin position="34"/>
        <end position="151"/>
    </location>
</feature>
<dbReference type="EnsemblMetazoa" id="XM_030984475">
    <property type="protein sequence ID" value="XP_030840335"/>
    <property type="gene ID" value="LOC762525"/>
</dbReference>